<sequence>MRGRKPKPTTLKLIEGNPGRRPINDAEPKPRGGVPTCPAHLGPSAKAEWKRLARDLNRIGLLTMADRAALAVYCQCWGRWVEAERKLQETPLLLKTPSGYVQHSPWLTIANKERELMARYMGELGLTPSARTRLAVNIPSGANPWEYDPASEYLD</sequence>
<evidence type="ECO:0000256" key="1">
    <source>
        <dbReference type="SAM" id="MobiDB-lite"/>
    </source>
</evidence>
<dbReference type="Pfam" id="PF05119">
    <property type="entry name" value="Terminase_4"/>
    <property type="match status" value="1"/>
</dbReference>
<reference evidence="2 3" key="1">
    <citation type="submission" date="2016-10" db="EMBL/GenBank/DDBJ databases">
        <authorList>
            <person name="de Groot N.N."/>
        </authorList>
    </citation>
    <scope>NUCLEOTIDE SEQUENCE [LARGE SCALE GENOMIC DNA]</scope>
    <source>
        <strain evidence="2 3">DSM 16213</strain>
    </source>
</reference>
<gene>
    <name evidence="2" type="ORF">SAMN04488003_12923</name>
</gene>
<dbReference type="InterPro" id="IPR006448">
    <property type="entry name" value="Phage_term_ssu_P27"/>
</dbReference>
<name>A0A1H8IXF3_9RHOB</name>
<dbReference type="EMBL" id="FOCI01000029">
    <property type="protein sequence ID" value="SEN72617.1"/>
    <property type="molecule type" value="Genomic_DNA"/>
</dbReference>
<dbReference type="AlphaFoldDB" id="A0A1H8IXF3"/>
<dbReference type="RefSeq" id="WP_218139930.1">
    <property type="nucleotide sequence ID" value="NZ_FOCI01000029.1"/>
</dbReference>
<protein>
    <submittedName>
        <fullName evidence="2">Phage terminase, small subunit, putative, P27 family</fullName>
    </submittedName>
</protein>
<proteinExistence type="predicted"/>
<evidence type="ECO:0000313" key="3">
    <source>
        <dbReference type="Proteomes" id="UP000199585"/>
    </source>
</evidence>
<dbReference type="NCBIfam" id="TIGR01558">
    <property type="entry name" value="sm_term_P27"/>
    <property type="match status" value="1"/>
</dbReference>
<evidence type="ECO:0000313" key="2">
    <source>
        <dbReference type="EMBL" id="SEN72617.1"/>
    </source>
</evidence>
<organism evidence="2 3">
    <name type="scientific">Loktanella fryxellensis</name>
    <dbReference type="NCBI Taxonomy" id="245187"/>
    <lineage>
        <taxon>Bacteria</taxon>
        <taxon>Pseudomonadati</taxon>
        <taxon>Pseudomonadota</taxon>
        <taxon>Alphaproteobacteria</taxon>
        <taxon>Rhodobacterales</taxon>
        <taxon>Roseobacteraceae</taxon>
        <taxon>Loktanella</taxon>
    </lineage>
</organism>
<dbReference type="STRING" id="245187.SAMN04488003_12923"/>
<feature type="region of interest" description="Disordered" evidence="1">
    <location>
        <begin position="1"/>
        <end position="35"/>
    </location>
</feature>
<accession>A0A1H8IXF3</accession>
<dbReference type="Proteomes" id="UP000199585">
    <property type="component" value="Unassembled WGS sequence"/>
</dbReference>
<keyword evidence="3" id="KW-1185">Reference proteome</keyword>